<accession>A0A7H0XG16</accession>
<reference evidence="1 2" key="1">
    <citation type="submission" date="2020-07" db="EMBL/GenBank/DDBJ databases">
        <authorList>
            <person name="Martino G."/>
            <person name="Holtappels D."/>
            <person name="Wagemans J."/>
            <person name="Lavigne R."/>
            <person name="Turina M."/>
            <person name="Ciuffo M."/>
        </authorList>
    </citation>
    <scope>NUCLEOTIDE SEQUENCE [LARGE SCALE GENOMIC DNA]</scope>
</reference>
<proteinExistence type="predicted"/>
<organism evidence="1 2">
    <name type="scientific">Pseudomonas phage phiK7A1</name>
    <dbReference type="NCBI Taxonomy" id="2759194"/>
    <lineage>
        <taxon>Viruses</taxon>
        <taxon>Duplodnaviria</taxon>
        <taxon>Heunggongvirae</taxon>
        <taxon>Uroviricota</taxon>
        <taxon>Caudoviricetes</taxon>
        <taxon>Vandenendeviridae</taxon>
        <taxon>Gorskivirinae</taxon>
        <taxon>Torinovirus</taxon>
        <taxon>Torinovirus K7A1</taxon>
    </lineage>
</organism>
<evidence type="ECO:0000313" key="2">
    <source>
        <dbReference type="Proteomes" id="UP000516415"/>
    </source>
</evidence>
<gene>
    <name evidence="1" type="ORF">phiK7A1_168</name>
</gene>
<protein>
    <submittedName>
        <fullName evidence="1">Uncharacterized protein</fullName>
    </submittedName>
</protein>
<evidence type="ECO:0000313" key="1">
    <source>
        <dbReference type="EMBL" id="QNR53956.1"/>
    </source>
</evidence>
<dbReference type="EMBL" id="MT740307">
    <property type="protein sequence ID" value="QNR53956.1"/>
    <property type="molecule type" value="Genomic_DNA"/>
</dbReference>
<sequence>MHVLITLDRYDGSQGQSKEVDLESIRMSDLVWQMMQADVCGFTVTKVSSAAKLVRKLDELNNAT</sequence>
<name>A0A7H0XG16_9CAUD</name>
<dbReference type="Proteomes" id="UP000516415">
    <property type="component" value="Segment"/>
</dbReference>
<keyword evidence="2" id="KW-1185">Reference proteome</keyword>